<protein>
    <submittedName>
        <fullName evidence="1">Uncharacterized protein</fullName>
    </submittedName>
</protein>
<organism evidence="1">
    <name type="scientific">marine sediment metagenome</name>
    <dbReference type="NCBI Taxonomy" id="412755"/>
    <lineage>
        <taxon>unclassified sequences</taxon>
        <taxon>metagenomes</taxon>
        <taxon>ecological metagenomes</taxon>
    </lineage>
</organism>
<gene>
    <name evidence="1" type="ORF">LCGC14_1135110</name>
</gene>
<dbReference type="EMBL" id="LAZR01005343">
    <property type="protein sequence ID" value="KKN00711.1"/>
    <property type="molecule type" value="Genomic_DNA"/>
</dbReference>
<comment type="caution">
    <text evidence="1">The sequence shown here is derived from an EMBL/GenBank/DDBJ whole genome shotgun (WGS) entry which is preliminary data.</text>
</comment>
<name>A0A0F9PI61_9ZZZZ</name>
<reference evidence="1" key="1">
    <citation type="journal article" date="2015" name="Nature">
        <title>Complex archaea that bridge the gap between prokaryotes and eukaryotes.</title>
        <authorList>
            <person name="Spang A."/>
            <person name="Saw J.H."/>
            <person name="Jorgensen S.L."/>
            <person name="Zaremba-Niedzwiedzka K."/>
            <person name="Martijn J."/>
            <person name="Lind A.E."/>
            <person name="van Eijk R."/>
            <person name="Schleper C."/>
            <person name="Guy L."/>
            <person name="Ettema T.J."/>
        </authorList>
    </citation>
    <scope>NUCLEOTIDE SEQUENCE</scope>
</reference>
<evidence type="ECO:0000313" key="1">
    <source>
        <dbReference type="EMBL" id="KKN00711.1"/>
    </source>
</evidence>
<dbReference type="AlphaFoldDB" id="A0A0F9PI61"/>
<accession>A0A0F9PI61</accession>
<sequence>MKDFIYTEDETNLHAYACRWLDDMGLKETRWILDSEWFIAFYKNRITFNKWINE</sequence>
<proteinExistence type="predicted"/>